<keyword evidence="2" id="KW-0863">Zinc-finger</keyword>
<dbReference type="InterPro" id="IPR006612">
    <property type="entry name" value="THAP_Znf"/>
</dbReference>
<reference evidence="6 7" key="1">
    <citation type="submission" date="2015-09" db="EMBL/GenBank/DDBJ databases">
        <title>Atta colombica WGS genome.</title>
        <authorList>
            <person name="Nygaard S."/>
            <person name="Hu H."/>
            <person name="Boomsma J."/>
            <person name="Zhang G."/>
        </authorList>
    </citation>
    <scope>NUCLEOTIDE SEQUENCE [LARGE SCALE GENOMIC DNA]</scope>
    <source>
        <strain evidence="6">Treedump-2</strain>
        <tissue evidence="6">Whole body</tissue>
    </source>
</reference>
<evidence type="ECO:0000256" key="3">
    <source>
        <dbReference type="ARBA" id="ARBA00022833"/>
    </source>
</evidence>
<dbReference type="EMBL" id="KQ976478">
    <property type="protein sequence ID" value="KYM83797.1"/>
    <property type="molecule type" value="Genomic_DNA"/>
</dbReference>
<name>A0A151I3S7_9HYME</name>
<keyword evidence="4" id="KW-0238">DNA-binding</keyword>
<feature type="domain" description="THAP-type" evidence="5">
    <location>
        <begin position="2"/>
        <end position="50"/>
    </location>
</feature>
<gene>
    <name evidence="6" type="ORF">ALC53_05754</name>
</gene>
<dbReference type="GO" id="GO:0008270">
    <property type="term" value="F:zinc ion binding"/>
    <property type="evidence" value="ECO:0007669"/>
    <property type="project" value="UniProtKB-KW"/>
</dbReference>
<dbReference type="SUPFAM" id="SSF57716">
    <property type="entry name" value="Glucocorticoid receptor-like (DNA-binding domain)"/>
    <property type="match status" value="1"/>
</dbReference>
<evidence type="ECO:0000256" key="1">
    <source>
        <dbReference type="ARBA" id="ARBA00022723"/>
    </source>
</evidence>
<keyword evidence="7" id="KW-1185">Reference proteome</keyword>
<dbReference type="GO" id="GO:0003677">
    <property type="term" value="F:DNA binding"/>
    <property type="evidence" value="ECO:0007669"/>
    <property type="project" value="UniProtKB-KW"/>
</dbReference>
<accession>A0A151I3S7</accession>
<evidence type="ECO:0000259" key="5">
    <source>
        <dbReference type="Pfam" id="PF05485"/>
    </source>
</evidence>
<keyword evidence="1" id="KW-0479">Metal-binding</keyword>
<dbReference type="AlphaFoldDB" id="A0A151I3S7"/>
<protein>
    <recommendedName>
        <fullName evidence="5">THAP-type domain-containing protein</fullName>
    </recommendedName>
</protein>
<dbReference type="Proteomes" id="UP000078540">
    <property type="component" value="Unassembled WGS sequence"/>
</dbReference>
<organism evidence="6 7">
    <name type="scientific">Atta colombica</name>
    <dbReference type="NCBI Taxonomy" id="520822"/>
    <lineage>
        <taxon>Eukaryota</taxon>
        <taxon>Metazoa</taxon>
        <taxon>Ecdysozoa</taxon>
        <taxon>Arthropoda</taxon>
        <taxon>Hexapoda</taxon>
        <taxon>Insecta</taxon>
        <taxon>Pterygota</taxon>
        <taxon>Neoptera</taxon>
        <taxon>Endopterygota</taxon>
        <taxon>Hymenoptera</taxon>
        <taxon>Apocrita</taxon>
        <taxon>Aculeata</taxon>
        <taxon>Formicoidea</taxon>
        <taxon>Formicidae</taxon>
        <taxon>Myrmicinae</taxon>
        <taxon>Atta</taxon>
    </lineage>
</organism>
<evidence type="ECO:0000256" key="2">
    <source>
        <dbReference type="ARBA" id="ARBA00022771"/>
    </source>
</evidence>
<sequence>MRLKWLEFVPLNARLDNSDNFRICNLHFEDACFRKKYPRPLLIIGSISTLNPQ</sequence>
<proteinExistence type="predicted"/>
<keyword evidence="3" id="KW-0862">Zinc</keyword>
<evidence type="ECO:0000256" key="4">
    <source>
        <dbReference type="ARBA" id="ARBA00023125"/>
    </source>
</evidence>
<dbReference type="Pfam" id="PF05485">
    <property type="entry name" value="THAP"/>
    <property type="match status" value="1"/>
</dbReference>
<evidence type="ECO:0000313" key="6">
    <source>
        <dbReference type="EMBL" id="KYM83797.1"/>
    </source>
</evidence>
<evidence type="ECO:0000313" key="7">
    <source>
        <dbReference type="Proteomes" id="UP000078540"/>
    </source>
</evidence>